<evidence type="ECO:0000256" key="9">
    <source>
        <dbReference type="ARBA" id="ARBA00024192"/>
    </source>
</evidence>
<keyword evidence="6" id="KW-0443">Lipid metabolism</keyword>
<organism evidence="16 17">
    <name type="scientific">Zostera marina</name>
    <name type="common">Eelgrass</name>
    <dbReference type="NCBI Taxonomy" id="29655"/>
    <lineage>
        <taxon>Eukaryota</taxon>
        <taxon>Viridiplantae</taxon>
        <taxon>Streptophyta</taxon>
        <taxon>Embryophyta</taxon>
        <taxon>Tracheophyta</taxon>
        <taxon>Spermatophyta</taxon>
        <taxon>Magnoliopsida</taxon>
        <taxon>Liliopsida</taxon>
        <taxon>Zosteraceae</taxon>
        <taxon>Zostera</taxon>
    </lineage>
</organism>
<dbReference type="InterPro" id="IPR020422">
    <property type="entry name" value="TYR_PHOSPHATASE_DUAL_dom"/>
</dbReference>
<comment type="similarity">
    <text evidence="2">Belongs to the protein-tyrosine phosphatase family. Non-receptor class dual specificity subfamily.</text>
</comment>
<dbReference type="FunFam" id="3.90.190.10:FF:000051">
    <property type="entry name" value="Dual specificity phosphatase domain protein"/>
    <property type="match status" value="1"/>
</dbReference>
<evidence type="ECO:0000256" key="1">
    <source>
        <dbReference type="ARBA" id="ARBA00005189"/>
    </source>
</evidence>
<dbReference type="PROSITE" id="PS00383">
    <property type="entry name" value="TYR_PHOSPHATASE_1"/>
    <property type="match status" value="1"/>
</dbReference>
<evidence type="ECO:0000256" key="8">
    <source>
        <dbReference type="ARBA" id="ARBA00023264"/>
    </source>
</evidence>
<evidence type="ECO:0000256" key="4">
    <source>
        <dbReference type="ARBA" id="ARBA00022801"/>
    </source>
</evidence>
<comment type="function">
    <text evidence="12">Exhibits phosphatidylglycerophosphate phosphatase activity. Involved in root growth and columella cells organization. May possess protein phosphatase activity.</text>
</comment>
<dbReference type="InterPro" id="IPR000387">
    <property type="entry name" value="Tyr_Pase_dom"/>
</dbReference>
<evidence type="ECO:0000313" key="16">
    <source>
        <dbReference type="EMBL" id="KMZ60312.1"/>
    </source>
</evidence>
<feature type="domain" description="Tyrosine-protein phosphatase" evidence="14">
    <location>
        <begin position="58"/>
        <end position="205"/>
    </location>
</feature>
<comment type="catalytic activity">
    <reaction evidence="11">
        <text>a 1,2-diacyl-sn-glycero-3-phospho-(1'-sn-glycero-3'-phosphate) + H2O = a 1,2-diacyl-sn-glycero-3-phospho-(1'-sn-glycerol) + phosphate</text>
        <dbReference type="Rhea" id="RHEA:33751"/>
        <dbReference type="ChEBI" id="CHEBI:15377"/>
        <dbReference type="ChEBI" id="CHEBI:43474"/>
        <dbReference type="ChEBI" id="CHEBI:60110"/>
        <dbReference type="ChEBI" id="CHEBI:64716"/>
        <dbReference type="EC" id="3.1.3.27"/>
    </reaction>
    <physiologicalReaction direction="left-to-right" evidence="11">
        <dbReference type="Rhea" id="RHEA:33752"/>
    </physiologicalReaction>
</comment>
<dbReference type="InterPro" id="IPR016130">
    <property type="entry name" value="Tyr_Pase_AS"/>
</dbReference>
<dbReference type="InterPro" id="IPR044596">
    <property type="entry name" value="PTPMT1-like"/>
</dbReference>
<gene>
    <name evidence="16" type="ORF">ZOSMA_5G01790</name>
</gene>
<dbReference type="SMART" id="SM00195">
    <property type="entry name" value="DSPc"/>
    <property type="match status" value="1"/>
</dbReference>
<comment type="pathway">
    <text evidence="1">Lipid metabolism.</text>
</comment>
<keyword evidence="4" id="KW-0378">Hydrolase</keyword>
<evidence type="ECO:0000259" key="15">
    <source>
        <dbReference type="PROSITE" id="PS50056"/>
    </source>
</evidence>
<dbReference type="PROSITE" id="PS50054">
    <property type="entry name" value="TYR_PHOSPHATASE_DUAL"/>
    <property type="match status" value="1"/>
</dbReference>
<keyword evidence="5" id="KW-0904">Protein phosphatase</keyword>
<evidence type="ECO:0000256" key="11">
    <source>
        <dbReference type="ARBA" id="ARBA00050944"/>
    </source>
</evidence>
<sequence>MKITDIGEEEKRISGGVVNSIVTVDAKRVLVGAGARILFYPTLLYNVFRNKLQAEFRWWDEIDQFLFLGAVPFPTDVPRLKQLGVGGVIALNEPYETLVRSSLYHEHGIDHLAIPTRDYLFAPSLVDISRAVDFIHNNASCGRITYVHCKAGRGRSTTIVICYLVEYKNMTPNAALEYVRTRRPRVLLASSQWQAVQEYAKHQSDSPSIKRAPAPPPEVSSPGNDVVLITEADLEGYSGTDNDIRNTPTSKHPNTSSSSSSSSPSSQRVSRNNKMIAKLSCFFSTWKVSTRFSSLPEIHVC</sequence>
<dbReference type="InterPro" id="IPR000340">
    <property type="entry name" value="Dual-sp_phosphatase_cat-dom"/>
</dbReference>
<evidence type="ECO:0000256" key="3">
    <source>
        <dbReference type="ARBA" id="ARBA00022516"/>
    </source>
</evidence>
<dbReference type="GO" id="GO:0008654">
    <property type="term" value="P:phospholipid biosynthetic process"/>
    <property type="evidence" value="ECO:0007669"/>
    <property type="project" value="UniProtKB-KW"/>
</dbReference>
<feature type="compositionally biased region" description="Polar residues" evidence="13">
    <location>
        <begin position="239"/>
        <end position="255"/>
    </location>
</feature>
<dbReference type="GO" id="GO:0008962">
    <property type="term" value="F:phosphatidylglycerophosphatase activity"/>
    <property type="evidence" value="ECO:0000318"/>
    <property type="project" value="GO_Central"/>
</dbReference>
<evidence type="ECO:0000256" key="2">
    <source>
        <dbReference type="ARBA" id="ARBA00008601"/>
    </source>
</evidence>
<feature type="compositionally biased region" description="Low complexity" evidence="13">
    <location>
        <begin position="256"/>
        <end position="266"/>
    </location>
</feature>
<protein>
    <recommendedName>
        <fullName evidence="10">phosphatidylglycerophosphatase</fullName>
        <ecNumber evidence="10">3.1.3.27</ecNumber>
    </recommendedName>
</protein>
<dbReference type="PANTHER" id="PTHR46274:SF6">
    <property type="entry name" value="TYR_PHOSPHATASE_2 DOMAIN-CONTAINING PROTEIN"/>
    <property type="match status" value="1"/>
</dbReference>
<evidence type="ECO:0000256" key="12">
    <source>
        <dbReference type="ARBA" id="ARBA00053902"/>
    </source>
</evidence>
<dbReference type="STRING" id="29655.A0A0K9NW84"/>
<dbReference type="OrthoDB" id="273181at2759"/>
<keyword evidence="17" id="KW-1185">Reference proteome</keyword>
<feature type="domain" description="Tyrosine specific protein phosphatases" evidence="15">
    <location>
        <begin position="126"/>
        <end position="194"/>
    </location>
</feature>
<keyword evidence="3" id="KW-0444">Lipid biosynthesis</keyword>
<keyword evidence="8" id="KW-1208">Phospholipid metabolism</keyword>
<evidence type="ECO:0000256" key="6">
    <source>
        <dbReference type="ARBA" id="ARBA00023098"/>
    </source>
</evidence>
<dbReference type="PANTHER" id="PTHR46274">
    <property type="entry name" value="PHOSPHATIDYLINOSITOL PHOSPHATASE"/>
    <property type="match status" value="1"/>
</dbReference>
<dbReference type="PROSITE" id="PS50056">
    <property type="entry name" value="TYR_PHOSPHATASE_2"/>
    <property type="match status" value="1"/>
</dbReference>
<dbReference type="GO" id="GO:0048364">
    <property type="term" value="P:root development"/>
    <property type="evidence" value="ECO:0007669"/>
    <property type="project" value="UniProtKB-ARBA"/>
</dbReference>
<dbReference type="AlphaFoldDB" id="A0A0K9NW84"/>
<feature type="region of interest" description="Disordered" evidence="13">
    <location>
        <begin position="237"/>
        <end position="270"/>
    </location>
</feature>
<keyword evidence="7" id="KW-0594">Phospholipid biosynthesis</keyword>
<name>A0A0K9NW84_ZOSMR</name>
<proteinExistence type="inferred from homology"/>
<dbReference type="SUPFAM" id="SSF52799">
    <property type="entry name" value="(Phosphotyrosine protein) phosphatases II"/>
    <property type="match status" value="1"/>
</dbReference>
<dbReference type="OMA" id="MMARLSC"/>
<evidence type="ECO:0000259" key="14">
    <source>
        <dbReference type="PROSITE" id="PS50054"/>
    </source>
</evidence>
<dbReference type="Proteomes" id="UP000036987">
    <property type="component" value="Unassembled WGS sequence"/>
</dbReference>
<dbReference type="Gene3D" id="3.90.190.10">
    <property type="entry name" value="Protein tyrosine phosphatase superfamily"/>
    <property type="match status" value="1"/>
</dbReference>
<evidence type="ECO:0000256" key="10">
    <source>
        <dbReference type="ARBA" id="ARBA00024224"/>
    </source>
</evidence>
<accession>A0A0K9NW84</accession>
<dbReference type="Pfam" id="PF00782">
    <property type="entry name" value="DSPc"/>
    <property type="match status" value="1"/>
</dbReference>
<reference evidence="17" key="1">
    <citation type="journal article" date="2016" name="Nature">
        <title>The genome of the seagrass Zostera marina reveals angiosperm adaptation to the sea.</title>
        <authorList>
            <person name="Olsen J.L."/>
            <person name="Rouze P."/>
            <person name="Verhelst B."/>
            <person name="Lin Y.-C."/>
            <person name="Bayer T."/>
            <person name="Collen J."/>
            <person name="Dattolo E."/>
            <person name="De Paoli E."/>
            <person name="Dittami S."/>
            <person name="Maumus F."/>
            <person name="Michel G."/>
            <person name="Kersting A."/>
            <person name="Lauritano C."/>
            <person name="Lohaus R."/>
            <person name="Toepel M."/>
            <person name="Tonon T."/>
            <person name="Vanneste K."/>
            <person name="Amirebrahimi M."/>
            <person name="Brakel J."/>
            <person name="Bostroem C."/>
            <person name="Chovatia M."/>
            <person name="Grimwood J."/>
            <person name="Jenkins J.W."/>
            <person name="Jueterbock A."/>
            <person name="Mraz A."/>
            <person name="Stam W.T."/>
            <person name="Tice H."/>
            <person name="Bornberg-Bauer E."/>
            <person name="Green P.J."/>
            <person name="Pearson G.A."/>
            <person name="Procaccini G."/>
            <person name="Duarte C.M."/>
            <person name="Schmutz J."/>
            <person name="Reusch T.B.H."/>
            <person name="Van de Peer Y."/>
        </authorList>
    </citation>
    <scope>NUCLEOTIDE SEQUENCE [LARGE SCALE GENOMIC DNA]</scope>
    <source>
        <strain evidence="17">cv. Finnish</strain>
    </source>
</reference>
<dbReference type="CDD" id="cd14524">
    <property type="entry name" value="PTPMT1"/>
    <property type="match status" value="1"/>
</dbReference>
<evidence type="ECO:0000313" key="17">
    <source>
        <dbReference type="Proteomes" id="UP000036987"/>
    </source>
</evidence>
<feature type="region of interest" description="Disordered" evidence="13">
    <location>
        <begin position="200"/>
        <end position="224"/>
    </location>
</feature>
<dbReference type="EC" id="3.1.3.27" evidence="10"/>
<evidence type="ECO:0000256" key="13">
    <source>
        <dbReference type="SAM" id="MobiDB-lite"/>
    </source>
</evidence>
<dbReference type="InterPro" id="IPR029021">
    <property type="entry name" value="Prot-tyrosine_phosphatase-like"/>
</dbReference>
<dbReference type="EMBL" id="LFYR01001623">
    <property type="protein sequence ID" value="KMZ60312.1"/>
    <property type="molecule type" value="Genomic_DNA"/>
</dbReference>
<evidence type="ECO:0000256" key="7">
    <source>
        <dbReference type="ARBA" id="ARBA00023209"/>
    </source>
</evidence>
<evidence type="ECO:0000256" key="5">
    <source>
        <dbReference type="ARBA" id="ARBA00022912"/>
    </source>
</evidence>
<comment type="caution">
    <text evidence="16">The sequence shown here is derived from an EMBL/GenBank/DDBJ whole genome shotgun (WGS) entry which is preliminary data.</text>
</comment>
<dbReference type="GO" id="GO:0004721">
    <property type="term" value="F:phosphoprotein phosphatase activity"/>
    <property type="evidence" value="ECO:0007669"/>
    <property type="project" value="UniProtKB-KW"/>
</dbReference>
<comment type="pathway">
    <text evidence="9">Phospholipid metabolism; phosphatidylglycerol biosynthesis; phosphatidylglycerol from CDP-diacylglycerol: step 2/2.</text>
</comment>